<sequence length="226" mass="25429">MQQRVASNRSNIRCCSIFIKQPFIQPTPQTRINYQLSHTGVTDYFAVDPFPPGSSNTSSSLTKSPNPNLTYRIFPASQHAGERVRIKPQQYTSLLHIHQAAIHPGHPSNANQLPALTYREEENAPTVIVKIPLPIFVFNESEIQKVPRDADTAGSSNTSSSLTKSPDPNLTYRIFQLPNMQQRVASNRSNIRCCSIFIKQPFIQPTPSNANQLPALTYRCHRLFRS</sequence>
<name>A0AAV4WNY9_CAEEX</name>
<gene>
    <name evidence="1" type="ORF">CEXT_645271</name>
</gene>
<protein>
    <submittedName>
        <fullName evidence="1">Uncharacterized protein</fullName>
    </submittedName>
</protein>
<reference evidence="1 2" key="1">
    <citation type="submission" date="2021-06" db="EMBL/GenBank/DDBJ databases">
        <title>Caerostris extrusa draft genome.</title>
        <authorList>
            <person name="Kono N."/>
            <person name="Arakawa K."/>
        </authorList>
    </citation>
    <scope>NUCLEOTIDE SEQUENCE [LARGE SCALE GENOMIC DNA]</scope>
</reference>
<dbReference type="AlphaFoldDB" id="A0AAV4WNY9"/>
<keyword evidence="2" id="KW-1185">Reference proteome</keyword>
<comment type="caution">
    <text evidence="1">The sequence shown here is derived from an EMBL/GenBank/DDBJ whole genome shotgun (WGS) entry which is preliminary data.</text>
</comment>
<dbReference type="EMBL" id="BPLR01016510">
    <property type="protein sequence ID" value="GIY84402.1"/>
    <property type="molecule type" value="Genomic_DNA"/>
</dbReference>
<proteinExistence type="predicted"/>
<evidence type="ECO:0000313" key="2">
    <source>
        <dbReference type="Proteomes" id="UP001054945"/>
    </source>
</evidence>
<organism evidence="1 2">
    <name type="scientific">Caerostris extrusa</name>
    <name type="common">Bark spider</name>
    <name type="synonym">Caerostris bankana</name>
    <dbReference type="NCBI Taxonomy" id="172846"/>
    <lineage>
        <taxon>Eukaryota</taxon>
        <taxon>Metazoa</taxon>
        <taxon>Ecdysozoa</taxon>
        <taxon>Arthropoda</taxon>
        <taxon>Chelicerata</taxon>
        <taxon>Arachnida</taxon>
        <taxon>Araneae</taxon>
        <taxon>Araneomorphae</taxon>
        <taxon>Entelegynae</taxon>
        <taxon>Araneoidea</taxon>
        <taxon>Araneidae</taxon>
        <taxon>Caerostris</taxon>
    </lineage>
</organism>
<evidence type="ECO:0000313" key="1">
    <source>
        <dbReference type="EMBL" id="GIY84402.1"/>
    </source>
</evidence>
<accession>A0AAV4WNY9</accession>
<dbReference type="Proteomes" id="UP001054945">
    <property type="component" value="Unassembled WGS sequence"/>
</dbReference>